<sequence length="430" mass="47342">MTSQPMADVPAGDFLADEMRAMLTRVDRLKPFVLQETMLPAAVLLPRTLVAIEALLLGERAKLHGLGQSYLRWLAGPGRSAPAAEQQRRFATIRLRFNEHLAQLDLFADAITQRSEHETGLWLSGLDVAASDALRLDNGAGVEEVPIICYLDRGPGAAIRRARTRLPGGVANPVAVVRIPRERMVGHGIASSLVHEVGHQGAALLDLVACLRAELRGRSQSTGDAWHCWAAWISEIVADFWSVARLGIGSTLGLIGVVSLPRPFVFRFTLDDPHPFPWIRVLVSAGIGDRLYPDPQWTRLARLWRELYPPAGAAPGVAEVIDRLEPTIPELADLIATHTPEKLNGMTLQDALAHRSRSPDALRRLYSTSARQPARLRPMLRFAMLGQARWDRRLAAGQESRVVGRMLTGWAARSTLRMAMSTSSAITERH</sequence>
<dbReference type="EMBL" id="JAGINW010000001">
    <property type="protein sequence ID" value="MBP2324865.1"/>
    <property type="molecule type" value="Genomic_DNA"/>
</dbReference>
<keyword evidence="2" id="KW-1185">Reference proteome</keyword>
<protein>
    <recommendedName>
        <fullName evidence="3">HEXXH motif-containing protein</fullName>
    </recommendedName>
</protein>
<evidence type="ECO:0000313" key="2">
    <source>
        <dbReference type="Proteomes" id="UP001519332"/>
    </source>
</evidence>
<evidence type="ECO:0008006" key="3">
    <source>
        <dbReference type="Google" id="ProtNLM"/>
    </source>
</evidence>
<dbReference type="Proteomes" id="UP001519332">
    <property type="component" value="Unassembled WGS sequence"/>
</dbReference>
<comment type="caution">
    <text evidence="1">The sequence shown here is derived from an EMBL/GenBank/DDBJ whole genome shotgun (WGS) entry which is preliminary data.</text>
</comment>
<accession>A0ABS4TKB9</accession>
<organism evidence="1 2">
    <name type="scientific">Kibdelosporangium banguiense</name>
    <dbReference type="NCBI Taxonomy" id="1365924"/>
    <lineage>
        <taxon>Bacteria</taxon>
        <taxon>Bacillati</taxon>
        <taxon>Actinomycetota</taxon>
        <taxon>Actinomycetes</taxon>
        <taxon>Pseudonocardiales</taxon>
        <taxon>Pseudonocardiaceae</taxon>
        <taxon>Kibdelosporangium</taxon>
    </lineage>
</organism>
<reference evidence="1 2" key="1">
    <citation type="submission" date="2021-03" db="EMBL/GenBank/DDBJ databases">
        <title>Sequencing the genomes of 1000 actinobacteria strains.</title>
        <authorList>
            <person name="Klenk H.-P."/>
        </authorList>
    </citation>
    <scope>NUCLEOTIDE SEQUENCE [LARGE SCALE GENOMIC DNA]</scope>
    <source>
        <strain evidence="1 2">DSM 46670</strain>
    </source>
</reference>
<gene>
    <name evidence="1" type="ORF">JOF56_005250</name>
</gene>
<name>A0ABS4TKB9_9PSEU</name>
<evidence type="ECO:0000313" key="1">
    <source>
        <dbReference type="EMBL" id="MBP2324865.1"/>
    </source>
</evidence>
<proteinExistence type="predicted"/>